<organism evidence="2 3">
    <name type="scientific">Orchesella dallaii</name>
    <dbReference type="NCBI Taxonomy" id="48710"/>
    <lineage>
        <taxon>Eukaryota</taxon>
        <taxon>Metazoa</taxon>
        <taxon>Ecdysozoa</taxon>
        <taxon>Arthropoda</taxon>
        <taxon>Hexapoda</taxon>
        <taxon>Collembola</taxon>
        <taxon>Entomobryomorpha</taxon>
        <taxon>Entomobryoidea</taxon>
        <taxon>Orchesellidae</taxon>
        <taxon>Orchesellinae</taxon>
        <taxon>Orchesella</taxon>
    </lineage>
</organism>
<evidence type="ECO:0000313" key="2">
    <source>
        <dbReference type="EMBL" id="CAL8121424.1"/>
    </source>
</evidence>
<dbReference type="Proteomes" id="UP001642540">
    <property type="component" value="Unassembled WGS sequence"/>
</dbReference>
<reference evidence="2 3" key="1">
    <citation type="submission" date="2024-08" db="EMBL/GenBank/DDBJ databases">
        <authorList>
            <person name="Cucini C."/>
            <person name="Frati F."/>
        </authorList>
    </citation>
    <scope>NUCLEOTIDE SEQUENCE [LARGE SCALE GENOMIC DNA]</scope>
</reference>
<proteinExistence type="predicted"/>
<comment type="caution">
    <text evidence="2">The sequence shown here is derived from an EMBL/GenBank/DDBJ whole genome shotgun (WGS) entry which is preliminary data.</text>
</comment>
<accession>A0ABP1R8G4</accession>
<evidence type="ECO:0000313" key="3">
    <source>
        <dbReference type="Proteomes" id="UP001642540"/>
    </source>
</evidence>
<feature type="region of interest" description="Disordered" evidence="1">
    <location>
        <begin position="60"/>
        <end position="102"/>
    </location>
</feature>
<evidence type="ECO:0000256" key="1">
    <source>
        <dbReference type="SAM" id="MobiDB-lite"/>
    </source>
</evidence>
<sequence>MGNTSLYSTSPNRSACLNFAFLKREGWEVGGCGIPTEFRQRNIRGTGDYRTARELEKRAEVSSNLEATDGEKTKQRRKSSKQKKPCLALVKDRSSDEANSDDSLITSVSNVSIDIPSDQEFNVNSRQCTAPSKLSVIPSTLTDNNLLTNINLVRTNTHASLPFMNSSEAAGNSAESPITTPVPIDFDSLVYDEPTLISLVDCPLQQTHVPRQPLTTLPEQSSVSSSTFASLFSRQIAFEKQVLTALTGIKADVRELLQRSGSNVMPEDALTGRLPFDLPLQTIDSLMKLNDWAAVSDNYKELMLFDTTEGLKALPNAQLKHQFKTGFEIQGIWRAGINCGNKMSSYRSKRRQINLEVAQIINTITVDSGNSEISKSSNIIDNFSTTQDDNSPTSQNVIFFEHNNSSTCKNVSFTEQDSPSVSHNISFAGQVDSHFATFTEECDSEISLSILPSVGIGNLQINTLSSPLISNLKEEISNDFSSSLAKWSIDNNINHTAVSSLLKILKPNMVEPTRLPSILLRQNTFKNSKGNSIDQTWHRQVLLLWHDGQNYKMY</sequence>
<gene>
    <name evidence="2" type="ORF">ODALV1_LOCUS19375</name>
</gene>
<dbReference type="EMBL" id="CAXLJM020000065">
    <property type="protein sequence ID" value="CAL8121424.1"/>
    <property type="molecule type" value="Genomic_DNA"/>
</dbReference>
<protein>
    <recommendedName>
        <fullName evidence="4">G-patch domain-containing protein</fullName>
    </recommendedName>
</protein>
<feature type="compositionally biased region" description="Basic residues" evidence="1">
    <location>
        <begin position="74"/>
        <end position="84"/>
    </location>
</feature>
<keyword evidence="3" id="KW-1185">Reference proteome</keyword>
<evidence type="ECO:0008006" key="4">
    <source>
        <dbReference type="Google" id="ProtNLM"/>
    </source>
</evidence>
<name>A0ABP1R8G4_9HEXA</name>